<dbReference type="AlphaFoldDB" id="A0A3G6JHK3"/>
<proteinExistence type="predicted"/>
<evidence type="ECO:0000313" key="1">
    <source>
        <dbReference type="EMBL" id="AZA16428.1"/>
    </source>
</evidence>
<sequence>MALTESQPYFPHNWQTGYFIDTKGGLDPKTATTTTSTSFASLAAFVTAVTPAPNDVNDTSIYFADEDNASPEKTGTAYTWAVTGHVLVGDPACNYILNLYQTHATGNAAKTLLKIVYPNGKTLITRVVVQNIVVGGGNGNAKQTLTFTLAESGKGILSDTVGV</sequence>
<dbReference type="EMBL" id="CP031023">
    <property type="protein sequence ID" value="AZA16428.1"/>
    <property type="molecule type" value="Genomic_DNA"/>
</dbReference>
<evidence type="ECO:0008006" key="2">
    <source>
        <dbReference type="Google" id="ProtNLM"/>
    </source>
</evidence>
<dbReference type="NCBIfam" id="NF047353">
    <property type="entry name" value="tube_lmo2291"/>
    <property type="match status" value="1"/>
</dbReference>
<reference evidence="1" key="1">
    <citation type="submission" date="2018-07" db="EMBL/GenBank/DDBJ databases">
        <authorList>
            <person name="Somerville V."/>
        </authorList>
    </citation>
    <scope>NUCLEOTIDE SEQUENCE</scope>
    <source>
        <strain evidence="1">NWC_2_2</strain>
    </source>
</reference>
<organism evidence="1">
    <name type="scientific">Lactobacillus delbrueckii subsp. lactis</name>
    <dbReference type="NCBI Taxonomy" id="29397"/>
    <lineage>
        <taxon>Bacteria</taxon>
        <taxon>Bacillati</taxon>
        <taxon>Bacillota</taxon>
        <taxon>Bacilli</taxon>
        <taxon>Lactobacillales</taxon>
        <taxon>Lactobacillaceae</taxon>
        <taxon>Lactobacillus</taxon>
    </lineage>
</organism>
<name>A0A3G6JHK3_LACDL</name>
<accession>A0A3G6JHK3</accession>
<protein>
    <recommendedName>
        <fullName evidence="2">Capsid protein</fullName>
    </recommendedName>
</protein>
<gene>
    <name evidence="1" type="ORF">DQL93_07975</name>
</gene>